<dbReference type="PANTHER" id="PTHR30404:SF0">
    <property type="entry name" value="N-ACETYLMURAMOYL-L-ALANINE AMIDASE AMIC"/>
    <property type="match status" value="1"/>
</dbReference>
<keyword evidence="3" id="KW-0378">Hydrolase</keyword>
<dbReference type="CDD" id="cd02696">
    <property type="entry name" value="MurNAc-LAA"/>
    <property type="match status" value="1"/>
</dbReference>
<dbReference type="OrthoDB" id="8525541at2"/>
<feature type="domain" description="MurNAc-LAA" evidence="5">
    <location>
        <begin position="84"/>
        <end position="222"/>
    </location>
</feature>
<comment type="catalytic activity">
    <reaction evidence="1">
        <text>Hydrolyzes the link between N-acetylmuramoyl residues and L-amino acid residues in certain cell-wall glycopeptides.</text>
        <dbReference type="EC" id="3.5.1.28"/>
    </reaction>
</comment>
<evidence type="ECO:0000259" key="5">
    <source>
        <dbReference type="SMART" id="SM00646"/>
    </source>
</evidence>
<dbReference type="EMBL" id="SMCO01000001">
    <property type="protein sequence ID" value="TCV90687.1"/>
    <property type="molecule type" value="Genomic_DNA"/>
</dbReference>
<dbReference type="InterPro" id="IPR002508">
    <property type="entry name" value="MurNAc-LAA_cat"/>
</dbReference>
<dbReference type="Proteomes" id="UP000295367">
    <property type="component" value="Unassembled WGS sequence"/>
</dbReference>
<feature type="signal peptide" evidence="4">
    <location>
        <begin position="1"/>
        <end position="22"/>
    </location>
</feature>
<keyword evidence="7" id="KW-1185">Reference proteome</keyword>
<dbReference type="RefSeq" id="WP_124947413.1">
    <property type="nucleotide sequence ID" value="NZ_BHVT01000073.1"/>
</dbReference>
<evidence type="ECO:0000256" key="4">
    <source>
        <dbReference type="SAM" id="SignalP"/>
    </source>
</evidence>
<protein>
    <recommendedName>
        <fullName evidence="2">N-acetylmuramoyl-L-alanine amidase</fullName>
        <ecNumber evidence="2">3.5.1.28</ecNumber>
    </recommendedName>
</protein>
<evidence type="ECO:0000256" key="3">
    <source>
        <dbReference type="ARBA" id="ARBA00022801"/>
    </source>
</evidence>
<dbReference type="InterPro" id="IPR050695">
    <property type="entry name" value="N-acetylmuramoyl_amidase_3"/>
</dbReference>
<organism evidence="6 7">
    <name type="scientific">Sulfurirhabdus autotrophica</name>
    <dbReference type="NCBI Taxonomy" id="1706046"/>
    <lineage>
        <taxon>Bacteria</taxon>
        <taxon>Pseudomonadati</taxon>
        <taxon>Pseudomonadota</taxon>
        <taxon>Betaproteobacteria</taxon>
        <taxon>Nitrosomonadales</taxon>
        <taxon>Sulfuricellaceae</taxon>
        <taxon>Sulfurirhabdus</taxon>
    </lineage>
</organism>
<dbReference type="GO" id="GO:0030288">
    <property type="term" value="C:outer membrane-bounded periplasmic space"/>
    <property type="evidence" value="ECO:0007669"/>
    <property type="project" value="TreeGrafter"/>
</dbReference>
<evidence type="ECO:0000313" key="6">
    <source>
        <dbReference type="EMBL" id="TCV90687.1"/>
    </source>
</evidence>
<dbReference type="Gene3D" id="3.40.630.40">
    <property type="entry name" value="Zn-dependent exopeptidases"/>
    <property type="match status" value="1"/>
</dbReference>
<evidence type="ECO:0000313" key="7">
    <source>
        <dbReference type="Proteomes" id="UP000295367"/>
    </source>
</evidence>
<dbReference type="SMART" id="SM00646">
    <property type="entry name" value="Ami_3"/>
    <property type="match status" value="1"/>
</dbReference>
<dbReference type="EC" id="3.5.1.28" evidence="2"/>
<dbReference type="PANTHER" id="PTHR30404">
    <property type="entry name" value="N-ACETYLMURAMOYL-L-ALANINE AMIDASE"/>
    <property type="match status" value="1"/>
</dbReference>
<dbReference type="SUPFAM" id="SSF53187">
    <property type="entry name" value="Zn-dependent exopeptidases"/>
    <property type="match status" value="1"/>
</dbReference>
<gene>
    <name evidence="6" type="ORF">EDC63_101661</name>
</gene>
<feature type="chain" id="PRO_5020520215" description="N-acetylmuramoyl-L-alanine amidase" evidence="4">
    <location>
        <begin position="23"/>
        <end position="232"/>
    </location>
</feature>
<dbReference type="AlphaFoldDB" id="A0A4R3YET2"/>
<reference evidence="6 7" key="1">
    <citation type="submission" date="2019-03" db="EMBL/GenBank/DDBJ databases">
        <title>Genomic Encyclopedia of Type Strains, Phase IV (KMG-IV): sequencing the most valuable type-strain genomes for metagenomic binning, comparative biology and taxonomic classification.</title>
        <authorList>
            <person name="Goeker M."/>
        </authorList>
    </citation>
    <scope>NUCLEOTIDE SEQUENCE [LARGE SCALE GENOMIC DNA]</scope>
    <source>
        <strain evidence="6 7">DSM 100309</strain>
    </source>
</reference>
<dbReference type="GO" id="GO:0009253">
    <property type="term" value="P:peptidoglycan catabolic process"/>
    <property type="evidence" value="ECO:0007669"/>
    <property type="project" value="InterPro"/>
</dbReference>
<evidence type="ECO:0000256" key="1">
    <source>
        <dbReference type="ARBA" id="ARBA00001561"/>
    </source>
</evidence>
<evidence type="ECO:0000256" key="2">
    <source>
        <dbReference type="ARBA" id="ARBA00011901"/>
    </source>
</evidence>
<accession>A0A4R3YET2</accession>
<dbReference type="GO" id="GO:0008745">
    <property type="term" value="F:N-acetylmuramoyl-L-alanine amidase activity"/>
    <property type="evidence" value="ECO:0007669"/>
    <property type="project" value="UniProtKB-EC"/>
</dbReference>
<dbReference type="Pfam" id="PF01520">
    <property type="entry name" value="Amidase_3"/>
    <property type="match status" value="1"/>
</dbReference>
<comment type="caution">
    <text evidence="6">The sequence shown here is derived from an EMBL/GenBank/DDBJ whole genome shotgun (WGS) entry which is preliminary data.</text>
</comment>
<name>A0A4R3YET2_9PROT</name>
<keyword evidence="4" id="KW-0732">Signal</keyword>
<sequence length="232" mass="25330">MFTLLKTSFFLLILLAVQIASAAYIVVDTGHTPQHPGAMGANGRVEYLYNLDMSNAVAEDLTAGGDRVLRVSADGKDIKLTERVTLAPDADLFVSIHHDSILQEWIDAGRRREFSGFALFVSEKNAHFEQSLSCAKIIGAQLLAIGEKPSLYHATPISGENRPLIDSHFGIHRYDDLVVLKTASIPAVLIEIGVIANPDEALRLNKSNVQQQIAHAISKGIHDCQVHKSNDI</sequence>
<proteinExistence type="predicted"/>